<keyword evidence="1" id="KW-0479">Metal-binding</keyword>
<dbReference type="PROSITE" id="PS50157">
    <property type="entry name" value="ZINC_FINGER_C2H2_2"/>
    <property type="match status" value="3"/>
</dbReference>
<evidence type="ECO:0000259" key="6">
    <source>
        <dbReference type="PROSITE" id="PS50157"/>
    </source>
</evidence>
<comment type="caution">
    <text evidence="7">The sequence shown here is derived from an EMBL/GenBank/DDBJ whole genome shotgun (WGS) entry which is preliminary data.</text>
</comment>
<dbReference type="GO" id="GO:0008270">
    <property type="term" value="F:zinc ion binding"/>
    <property type="evidence" value="ECO:0007669"/>
    <property type="project" value="UniProtKB-KW"/>
</dbReference>
<name>A0AAE1KPD1_PETCI</name>
<accession>A0AAE1KPD1</accession>
<keyword evidence="8" id="KW-1185">Reference proteome</keyword>
<dbReference type="PANTHER" id="PTHR24379">
    <property type="entry name" value="KRAB AND ZINC FINGER DOMAIN-CONTAINING"/>
    <property type="match status" value="1"/>
</dbReference>
<evidence type="ECO:0000256" key="1">
    <source>
        <dbReference type="ARBA" id="ARBA00022723"/>
    </source>
</evidence>
<evidence type="ECO:0000256" key="5">
    <source>
        <dbReference type="PROSITE-ProRule" id="PRU00042"/>
    </source>
</evidence>
<evidence type="ECO:0000256" key="4">
    <source>
        <dbReference type="ARBA" id="ARBA00022833"/>
    </source>
</evidence>
<dbReference type="Pfam" id="PF00096">
    <property type="entry name" value="zf-C2H2"/>
    <property type="match status" value="1"/>
</dbReference>
<evidence type="ECO:0000256" key="3">
    <source>
        <dbReference type="ARBA" id="ARBA00022771"/>
    </source>
</evidence>
<feature type="domain" description="C2H2-type" evidence="6">
    <location>
        <begin position="122"/>
        <end position="149"/>
    </location>
</feature>
<dbReference type="PANTHER" id="PTHR24379:SF121">
    <property type="entry name" value="C2H2-TYPE DOMAIN-CONTAINING PROTEIN"/>
    <property type="match status" value="1"/>
</dbReference>
<keyword evidence="3 5" id="KW-0863">Zinc-finger</keyword>
<keyword evidence="2" id="KW-0677">Repeat</keyword>
<feature type="domain" description="C2H2-type" evidence="6">
    <location>
        <begin position="150"/>
        <end position="177"/>
    </location>
</feature>
<dbReference type="AlphaFoldDB" id="A0AAE1KPD1"/>
<dbReference type="PROSITE" id="PS00028">
    <property type="entry name" value="ZINC_FINGER_C2H2_1"/>
    <property type="match status" value="3"/>
</dbReference>
<dbReference type="Gene3D" id="3.30.160.60">
    <property type="entry name" value="Classic Zinc Finger"/>
    <property type="match status" value="3"/>
</dbReference>
<dbReference type="Proteomes" id="UP001286313">
    <property type="component" value="Unassembled WGS sequence"/>
</dbReference>
<protein>
    <recommendedName>
        <fullName evidence="6">C2H2-type domain-containing protein</fullName>
    </recommendedName>
</protein>
<gene>
    <name evidence="7" type="ORF">Pcinc_016830</name>
</gene>
<evidence type="ECO:0000313" key="8">
    <source>
        <dbReference type="Proteomes" id="UP001286313"/>
    </source>
</evidence>
<reference evidence="7" key="1">
    <citation type="submission" date="2023-10" db="EMBL/GenBank/DDBJ databases">
        <title>Genome assemblies of two species of porcelain crab, Petrolisthes cinctipes and Petrolisthes manimaculis (Anomura: Porcellanidae).</title>
        <authorList>
            <person name="Angst P."/>
        </authorList>
    </citation>
    <scope>NUCLEOTIDE SEQUENCE</scope>
    <source>
        <strain evidence="7">PB745_01</strain>
        <tissue evidence="7">Gill</tissue>
    </source>
</reference>
<dbReference type="SMART" id="SM00355">
    <property type="entry name" value="ZnF_C2H2"/>
    <property type="match status" value="4"/>
</dbReference>
<evidence type="ECO:0000313" key="7">
    <source>
        <dbReference type="EMBL" id="KAK3878557.1"/>
    </source>
</evidence>
<dbReference type="InterPro" id="IPR013087">
    <property type="entry name" value="Znf_C2H2_type"/>
</dbReference>
<organism evidence="7 8">
    <name type="scientific">Petrolisthes cinctipes</name>
    <name type="common">Flat porcelain crab</name>
    <dbReference type="NCBI Taxonomy" id="88211"/>
    <lineage>
        <taxon>Eukaryota</taxon>
        <taxon>Metazoa</taxon>
        <taxon>Ecdysozoa</taxon>
        <taxon>Arthropoda</taxon>
        <taxon>Crustacea</taxon>
        <taxon>Multicrustacea</taxon>
        <taxon>Malacostraca</taxon>
        <taxon>Eumalacostraca</taxon>
        <taxon>Eucarida</taxon>
        <taxon>Decapoda</taxon>
        <taxon>Pleocyemata</taxon>
        <taxon>Anomura</taxon>
        <taxon>Galatheoidea</taxon>
        <taxon>Porcellanidae</taxon>
        <taxon>Petrolisthes</taxon>
    </lineage>
</organism>
<dbReference type="InterPro" id="IPR036236">
    <property type="entry name" value="Znf_C2H2_sf"/>
</dbReference>
<sequence>MECWWGLGNITGRGTLEEEVEVEEVEVEEVDGEEWGVVVFTTRLKMQRHHRHVHLGLAPWQGSHLCEICGKTFSQKIGLRVHRMHKHGDPQAVSRARCVVSRGTTKTKLARHMRTHSHIRTYKCDLCGHLLKTLDTYRNHQTLHNNEGRYRCPVCSKAFNHKQYFDDHCRSHRTARTSYAGLVHTSLQDHQGTEGTPEGSSPSG</sequence>
<proteinExistence type="predicted"/>
<evidence type="ECO:0000256" key="2">
    <source>
        <dbReference type="ARBA" id="ARBA00022737"/>
    </source>
</evidence>
<keyword evidence="4" id="KW-0862">Zinc</keyword>
<feature type="domain" description="C2H2-type" evidence="6">
    <location>
        <begin position="64"/>
        <end position="92"/>
    </location>
</feature>
<dbReference type="EMBL" id="JAWQEG010001547">
    <property type="protein sequence ID" value="KAK3878557.1"/>
    <property type="molecule type" value="Genomic_DNA"/>
</dbReference>
<dbReference type="SUPFAM" id="SSF57667">
    <property type="entry name" value="beta-beta-alpha zinc fingers"/>
    <property type="match status" value="2"/>
</dbReference>